<proteinExistence type="predicted"/>
<dbReference type="Proteomes" id="UP000510897">
    <property type="component" value="Segment"/>
</dbReference>
<accession>A0A7D5FUH6</accession>
<reference evidence="1 2" key="2">
    <citation type="submission" date="2020-07" db="EMBL/GenBank/DDBJ databases">
        <title>Signatures of coevolution in a cyanophage population.</title>
        <authorList>
            <person name="Abebe J."/>
        </authorList>
    </citation>
    <scope>NUCLEOTIDE SEQUENCE [LARGE SCALE GENOMIC DNA]</scope>
    <source>
        <strain evidence="1">0809CC03</strain>
    </source>
</reference>
<name>A0A7D5FUH6_9CAUD</name>
<reference evidence="1 2" key="1">
    <citation type="submission" date="2020-06" db="EMBL/GenBank/DDBJ databases">
        <authorList>
            <person name="Puxty R.J."/>
            <person name="Weihe C."/>
            <person name="Marston M.F."/>
            <person name="Martiny J.B.H."/>
        </authorList>
    </citation>
    <scope>NUCLEOTIDE SEQUENCE [LARGE SCALE GENOMIC DNA]</scope>
    <source>
        <strain evidence="1">0809CC03</strain>
    </source>
</reference>
<dbReference type="EMBL" id="MT586120">
    <property type="protein sequence ID" value="QLF86299.1"/>
    <property type="molecule type" value="Genomic_DNA"/>
</dbReference>
<evidence type="ECO:0000313" key="2">
    <source>
        <dbReference type="Proteomes" id="UP000510897"/>
    </source>
</evidence>
<protein>
    <submittedName>
        <fullName evidence="1">Uncharacterized protein</fullName>
    </submittedName>
</protein>
<evidence type="ECO:0000313" key="1">
    <source>
        <dbReference type="EMBL" id="QLF86299.1"/>
    </source>
</evidence>
<gene>
    <name evidence="1" type="ORF">CC030809_00251</name>
</gene>
<sequence length="59" mass="6428">MILLAAAATTMLTCAQVQHVEKGVLVHPLLTYTQRAEIILELDIATNEECDLGYNNGDV</sequence>
<organism evidence="1 2">
    <name type="scientific">Synechococcus phage S-CAM7</name>
    <dbReference type="NCBI Taxonomy" id="1883368"/>
    <lineage>
        <taxon>Viruses</taxon>
        <taxon>Duplodnaviria</taxon>
        <taxon>Heunggongvirae</taxon>
        <taxon>Uroviricota</taxon>
        <taxon>Caudoviricetes</taxon>
        <taxon>Pantevenvirales</taxon>
        <taxon>Kyanoviridae</taxon>
        <taxon>Mazuvirus</taxon>
        <taxon>Mazuvirus scam7</taxon>
    </lineage>
</organism>